<feature type="domain" description="Gfo/Idh/MocA-like oxidoreductase N-terminal" evidence="1">
    <location>
        <begin position="19"/>
        <end position="131"/>
    </location>
</feature>
<proteinExistence type="predicted"/>
<dbReference type="SUPFAM" id="SSF51735">
    <property type="entry name" value="NAD(P)-binding Rossmann-fold domains"/>
    <property type="match status" value="1"/>
</dbReference>
<dbReference type="InterPro" id="IPR000683">
    <property type="entry name" value="Gfo/Idh/MocA-like_OxRdtase_N"/>
</dbReference>
<dbReference type="Gene3D" id="3.40.50.720">
    <property type="entry name" value="NAD(P)-binding Rossmann-like Domain"/>
    <property type="match status" value="1"/>
</dbReference>
<dbReference type="InterPro" id="IPR036291">
    <property type="entry name" value="NAD(P)-bd_dom_sf"/>
</dbReference>
<feature type="domain" description="GFO/IDH/MocA-like oxidoreductase" evidence="2">
    <location>
        <begin position="143"/>
        <end position="266"/>
    </location>
</feature>
<evidence type="ECO:0000313" key="3">
    <source>
        <dbReference type="EMBL" id="CAB4595391.1"/>
    </source>
</evidence>
<organism evidence="3">
    <name type="scientific">freshwater metagenome</name>
    <dbReference type="NCBI Taxonomy" id="449393"/>
    <lineage>
        <taxon>unclassified sequences</taxon>
        <taxon>metagenomes</taxon>
        <taxon>ecological metagenomes</taxon>
    </lineage>
</organism>
<name>A0A6J6G2R9_9ZZZZ</name>
<gene>
    <name evidence="3" type="ORF">UFOPK1808_00407</name>
</gene>
<evidence type="ECO:0000259" key="1">
    <source>
        <dbReference type="Pfam" id="PF01408"/>
    </source>
</evidence>
<dbReference type="PANTHER" id="PTHR43377:SF1">
    <property type="entry name" value="BILIVERDIN REDUCTASE A"/>
    <property type="match status" value="1"/>
</dbReference>
<protein>
    <submittedName>
        <fullName evidence="3">Unannotated protein</fullName>
    </submittedName>
</protein>
<dbReference type="Gene3D" id="3.30.360.10">
    <property type="entry name" value="Dihydrodipicolinate Reductase, domain 2"/>
    <property type="match status" value="1"/>
</dbReference>
<dbReference type="InterPro" id="IPR051450">
    <property type="entry name" value="Gfo/Idh/MocA_Oxidoreductases"/>
</dbReference>
<dbReference type="EMBL" id="CAEZUL010000030">
    <property type="protein sequence ID" value="CAB4595391.1"/>
    <property type="molecule type" value="Genomic_DNA"/>
</dbReference>
<dbReference type="GO" id="GO:0000166">
    <property type="term" value="F:nucleotide binding"/>
    <property type="evidence" value="ECO:0007669"/>
    <property type="project" value="InterPro"/>
</dbReference>
<dbReference type="AlphaFoldDB" id="A0A6J6G2R9"/>
<dbReference type="SUPFAM" id="SSF55347">
    <property type="entry name" value="Glyceraldehyde-3-phosphate dehydrogenase-like, C-terminal domain"/>
    <property type="match status" value="1"/>
</dbReference>
<sequence length="358" mass="38583">MALFTTLNSMSNHKDLPVVGFIGTGHIATFHSKMLKISGVPLTRGGCFDIDSERAEKFAQASGSTVMTSEDEVIATSDLVYICTWTSEHQRLVTKCIAAGKPFFCEKPLSVGLQQASEMHTSAAASGLTHQCGLILRRSPAYLWARELIIDRAAGAPMAVVFRDDQFIPIQGHYKSTWRGDVARAGAGTLLEHSIHDVDMLRFLIGDVKSVSARSTYRHGIPGIEDAVAASVSFENGAIGTLTTIWHDNLSRPSLRHVEIFCENRTVVIAGDDWFGPVTWSDADGTTGSLEGDALLEKTAPLAVGDANPDGAFVRAATNGEAGFPDFSIALEAHRIVEAMYRSARENGNTVLMNDITA</sequence>
<evidence type="ECO:0000259" key="2">
    <source>
        <dbReference type="Pfam" id="PF22725"/>
    </source>
</evidence>
<dbReference type="PANTHER" id="PTHR43377">
    <property type="entry name" value="BILIVERDIN REDUCTASE A"/>
    <property type="match status" value="1"/>
</dbReference>
<dbReference type="Pfam" id="PF01408">
    <property type="entry name" value="GFO_IDH_MocA"/>
    <property type="match status" value="1"/>
</dbReference>
<dbReference type="Pfam" id="PF22725">
    <property type="entry name" value="GFO_IDH_MocA_C3"/>
    <property type="match status" value="1"/>
</dbReference>
<dbReference type="InterPro" id="IPR055170">
    <property type="entry name" value="GFO_IDH_MocA-like_dom"/>
</dbReference>
<accession>A0A6J6G2R9</accession>
<reference evidence="3" key="1">
    <citation type="submission" date="2020-05" db="EMBL/GenBank/DDBJ databases">
        <authorList>
            <person name="Chiriac C."/>
            <person name="Salcher M."/>
            <person name="Ghai R."/>
            <person name="Kavagutti S V."/>
        </authorList>
    </citation>
    <scope>NUCLEOTIDE SEQUENCE</scope>
</reference>